<sequence length="276" mass="30534">MTSIAVVSSASPTLPSPPSETEAKYYYAGLPSLPTLVARTGTTPWEMPTTQEALKSLHPVGNAPELKEAMGGSLSPKLQALLDSMGVEWTSIDVLRIGCAEEYDAPTILWIGVTPASLSGHDGVGVVLKCQELLKEYDITDVEVEIRESVVHRGPWDSTKADVDVRDPHRSDCNFELLDDNQRRLNLFLFGDAALNKYLRSIKAQIGYKLLACDPKEERLRALERSGFPATSKARRRVQAELDETRKAIKELTALHDDVSARWVTSESRTLDLKML</sequence>
<organism evidence="2 3">
    <name type="scientific">Botryobasidium botryosum (strain FD-172 SS1)</name>
    <dbReference type="NCBI Taxonomy" id="930990"/>
    <lineage>
        <taxon>Eukaryota</taxon>
        <taxon>Fungi</taxon>
        <taxon>Dikarya</taxon>
        <taxon>Basidiomycota</taxon>
        <taxon>Agaricomycotina</taxon>
        <taxon>Agaricomycetes</taxon>
        <taxon>Cantharellales</taxon>
        <taxon>Botryobasidiaceae</taxon>
        <taxon>Botryobasidium</taxon>
    </lineage>
</organism>
<dbReference type="InParanoid" id="A0A067MFP0"/>
<keyword evidence="1" id="KW-0175">Coiled coil</keyword>
<dbReference type="STRING" id="930990.A0A067MFP0"/>
<gene>
    <name evidence="2" type="ORF">BOTBODRAFT_36267</name>
</gene>
<name>A0A067MFP0_BOTB1</name>
<dbReference type="HOGENOM" id="CLU_1098344_0_0_1"/>
<proteinExistence type="predicted"/>
<feature type="coiled-coil region" evidence="1">
    <location>
        <begin position="235"/>
        <end position="262"/>
    </location>
</feature>
<accession>A0A067MFP0</accession>
<keyword evidence="3" id="KW-1185">Reference proteome</keyword>
<dbReference type="Proteomes" id="UP000027195">
    <property type="component" value="Unassembled WGS sequence"/>
</dbReference>
<reference evidence="3" key="1">
    <citation type="journal article" date="2014" name="Proc. Natl. Acad. Sci. U.S.A.">
        <title>Extensive sampling of basidiomycete genomes demonstrates inadequacy of the white-rot/brown-rot paradigm for wood decay fungi.</title>
        <authorList>
            <person name="Riley R."/>
            <person name="Salamov A.A."/>
            <person name="Brown D.W."/>
            <person name="Nagy L.G."/>
            <person name="Floudas D."/>
            <person name="Held B.W."/>
            <person name="Levasseur A."/>
            <person name="Lombard V."/>
            <person name="Morin E."/>
            <person name="Otillar R."/>
            <person name="Lindquist E.A."/>
            <person name="Sun H."/>
            <person name="LaButti K.M."/>
            <person name="Schmutz J."/>
            <person name="Jabbour D."/>
            <person name="Luo H."/>
            <person name="Baker S.E."/>
            <person name="Pisabarro A.G."/>
            <person name="Walton J.D."/>
            <person name="Blanchette R.A."/>
            <person name="Henrissat B."/>
            <person name="Martin F."/>
            <person name="Cullen D."/>
            <person name="Hibbett D.S."/>
            <person name="Grigoriev I.V."/>
        </authorList>
    </citation>
    <scope>NUCLEOTIDE SEQUENCE [LARGE SCALE GENOMIC DNA]</scope>
    <source>
        <strain evidence="3">FD-172 SS1</strain>
    </source>
</reference>
<dbReference type="EMBL" id="KL198068">
    <property type="protein sequence ID" value="KDQ10371.1"/>
    <property type="molecule type" value="Genomic_DNA"/>
</dbReference>
<dbReference type="OrthoDB" id="5424209at2759"/>
<evidence type="ECO:0000256" key="1">
    <source>
        <dbReference type="SAM" id="Coils"/>
    </source>
</evidence>
<protein>
    <submittedName>
        <fullName evidence="2">Uncharacterized protein</fullName>
    </submittedName>
</protein>
<dbReference type="AlphaFoldDB" id="A0A067MFP0"/>
<evidence type="ECO:0000313" key="2">
    <source>
        <dbReference type="EMBL" id="KDQ10371.1"/>
    </source>
</evidence>
<evidence type="ECO:0000313" key="3">
    <source>
        <dbReference type="Proteomes" id="UP000027195"/>
    </source>
</evidence>